<reference evidence="1 2" key="1">
    <citation type="submission" date="2024-07" db="EMBL/GenBank/DDBJ databases">
        <title>Uliginosibacterium flavum JJ3220;KACC:17644.</title>
        <authorList>
            <person name="Kim M.K."/>
        </authorList>
    </citation>
    <scope>NUCLEOTIDE SEQUENCE [LARGE SCALE GENOMIC DNA]</scope>
    <source>
        <strain evidence="1 2">KACC:17644</strain>
    </source>
</reference>
<evidence type="ECO:0000313" key="2">
    <source>
        <dbReference type="Proteomes" id="UP001549691"/>
    </source>
</evidence>
<proteinExistence type="predicted"/>
<comment type="caution">
    <text evidence="1">The sequence shown here is derived from an EMBL/GenBank/DDBJ whole genome shotgun (WGS) entry which is preliminary data.</text>
</comment>
<organism evidence="1 2">
    <name type="scientific">Uliginosibacterium flavum</name>
    <dbReference type="NCBI Taxonomy" id="1396831"/>
    <lineage>
        <taxon>Bacteria</taxon>
        <taxon>Pseudomonadati</taxon>
        <taxon>Pseudomonadota</taxon>
        <taxon>Betaproteobacteria</taxon>
        <taxon>Rhodocyclales</taxon>
        <taxon>Zoogloeaceae</taxon>
        <taxon>Uliginosibacterium</taxon>
    </lineage>
</organism>
<accession>A0ABV2TG62</accession>
<gene>
    <name evidence="1" type="ORF">ABXR19_01805</name>
</gene>
<sequence>MESYVFRTMCGAQGYFQVDGDDCYIYAANNYFLPIKSECKLSHWVAAKDDLNICFPETTHSDPMSKVASYFVWSVWSSGGDISPNIVEFSKARLESGVYSLRMNRGSYCLYEQYKRTSNSLIDEVRSFHNISEAMEQIFKVLEPVMENLTAYGHRVREVLTIACAEVEYLLLQFLKENNYEPKNRYTTKDFVRALPYLKLDVFEVVLEMHPLLGTFVPFKSWSDESPTKSIPWYDDYNAAKHDRGSNFCRASFGSLVSSVAAIHVLLEAQYGEEVFDCPMRSMYKSCFKTTKRPIWPVGDIAAPAFSPNGSVLWNRESGVFCAE</sequence>
<name>A0ABV2TG62_9RHOO</name>
<keyword evidence="2" id="KW-1185">Reference proteome</keyword>
<evidence type="ECO:0000313" key="1">
    <source>
        <dbReference type="EMBL" id="MET7012905.1"/>
    </source>
</evidence>
<dbReference type="Proteomes" id="UP001549691">
    <property type="component" value="Unassembled WGS sequence"/>
</dbReference>
<protein>
    <submittedName>
        <fullName evidence="1">Uncharacterized protein</fullName>
    </submittedName>
</protein>
<dbReference type="RefSeq" id="WP_354599370.1">
    <property type="nucleotide sequence ID" value="NZ_JBEWZI010000002.1"/>
</dbReference>
<dbReference type="EMBL" id="JBEWZI010000002">
    <property type="protein sequence ID" value="MET7012905.1"/>
    <property type="molecule type" value="Genomic_DNA"/>
</dbReference>